<accession>A0A3L6E554</accession>
<accession>A0A1D6IKZ9</accession>
<gene>
    <name evidence="1" type="ORF">ZEAMMB73_Zm00001d022306</name>
</gene>
<dbReference type="EMBL" id="CM007650">
    <property type="protein sequence ID" value="ONM60078.1"/>
    <property type="molecule type" value="Genomic_DNA"/>
</dbReference>
<proteinExistence type="predicted"/>
<dbReference type="InParanoid" id="A0A1D6IKZ9"/>
<dbReference type="PANTHER" id="PTHR23108:SF3">
    <property type="entry name" value="METHYLTRANSFERASE FAMILY PROTEIN"/>
    <property type="match status" value="1"/>
</dbReference>
<dbReference type="Pfam" id="PF10294">
    <property type="entry name" value="Methyltransf_16"/>
    <property type="match status" value="1"/>
</dbReference>
<dbReference type="InterPro" id="IPR038899">
    <property type="entry name" value="METTL22"/>
</dbReference>
<dbReference type="GO" id="GO:0032259">
    <property type="term" value="P:methylation"/>
    <property type="evidence" value="ECO:0007669"/>
    <property type="project" value="UniProtKB-KW"/>
</dbReference>
<dbReference type="Gene3D" id="3.40.50.150">
    <property type="entry name" value="Vaccinia Virus protein VP39"/>
    <property type="match status" value="1"/>
</dbReference>
<dbReference type="InterPro" id="IPR019410">
    <property type="entry name" value="Methyltransf_16"/>
</dbReference>
<dbReference type="InterPro" id="IPR029063">
    <property type="entry name" value="SAM-dependent_MTases_sf"/>
</dbReference>
<dbReference type="GO" id="GO:0008276">
    <property type="term" value="F:protein methyltransferase activity"/>
    <property type="evidence" value="ECO:0007669"/>
    <property type="project" value="InterPro"/>
</dbReference>
<protein>
    <submittedName>
        <fullName evidence="1">Putative methyltransferase family protein</fullName>
    </submittedName>
</protein>
<dbReference type="OMA" id="SENRNCT"/>
<dbReference type="SUPFAM" id="SSF53335">
    <property type="entry name" value="S-adenosyl-L-methionine-dependent methyltransferases"/>
    <property type="match status" value="1"/>
</dbReference>
<dbReference type="FunFam" id="3.40.50.150:FF:000904">
    <property type="entry name" value="Protein N-lysine methyltransferase METTL21A"/>
    <property type="match status" value="1"/>
</dbReference>
<dbReference type="AlphaFoldDB" id="A0A1D6IKZ9"/>
<reference evidence="1" key="1">
    <citation type="submission" date="2015-12" db="EMBL/GenBank/DDBJ databases">
        <title>Update maize B73 reference genome by single molecule sequencing technologies.</title>
        <authorList>
            <consortium name="Maize Genome Sequencing Project"/>
            <person name="Ware D."/>
        </authorList>
    </citation>
    <scope>NUCLEOTIDE SEQUENCE [LARGE SCALE GENOMIC DNA]</scope>
    <source>
        <tissue evidence="1">Seedling</tissue>
    </source>
</reference>
<dbReference type="FunCoup" id="A0A1D6IKZ9">
    <property type="interactions" value="37"/>
</dbReference>
<dbReference type="SMR" id="A0A1D6IKZ9"/>
<name>A0A1D6IKZ9_MAIZE</name>
<dbReference type="PANTHER" id="PTHR23108">
    <property type="entry name" value="METHYLTRANSFERASE-RELATED"/>
    <property type="match status" value="1"/>
</dbReference>
<sequence>MADSGSLRKREEKEEEDDIVCLDPSFFVDRSYEMTTFTFGSHELRLLCLRAASTDFDLTGQLVWPGAVLMNNYLSQHPEIVKGCSVVELGSGIGITGILCSRFCKEVVLTDHNDEVLEARLTLQIIKKNIELQSCSENAHAVLTAEKLEWGNSDHLSGIIEKHPGGFDLVLGADIYILEIFLLNCFYFKALAFVFHSFDM</sequence>
<dbReference type="IntAct" id="A0A1D6IKZ9">
    <property type="interactions" value="5"/>
</dbReference>
<keyword evidence="1" id="KW-0489">Methyltransferase</keyword>
<evidence type="ECO:0000313" key="1">
    <source>
        <dbReference type="EMBL" id="ONM60078.1"/>
    </source>
</evidence>
<keyword evidence="1" id="KW-0808">Transferase</keyword>
<organism evidence="1">
    <name type="scientific">Zea mays</name>
    <name type="common">Maize</name>
    <dbReference type="NCBI Taxonomy" id="4577"/>
    <lineage>
        <taxon>Eukaryota</taxon>
        <taxon>Viridiplantae</taxon>
        <taxon>Streptophyta</taxon>
        <taxon>Embryophyta</taxon>
        <taxon>Tracheophyta</taxon>
        <taxon>Spermatophyta</taxon>
        <taxon>Magnoliopsida</taxon>
        <taxon>Liliopsida</taxon>
        <taxon>Poales</taxon>
        <taxon>Poaceae</taxon>
        <taxon>PACMAD clade</taxon>
        <taxon>Panicoideae</taxon>
        <taxon>Andropogonodae</taxon>
        <taxon>Andropogoneae</taxon>
        <taxon>Tripsacinae</taxon>
        <taxon>Zea</taxon>
    </lineage>
</organism>
<dbReference type="ExpressionAtlas" id="A0A1D6IKZ9">
    <property type="expression patterns" value="baseline and differential"/>
</dbReference>